<evidence type="ECO:0000256" key="2">
    <source>
        <dbReference type="SAM" id="Phobius"/>
    </source>
</evidence>
<keyword evidence="2" id="KW-1133">Transmembrane helix</keyword>
<accession>A0A3S5H603</accession>
<dbReference type="EMBL" id="CP029506">
    <property type="protein sequence ID" value="AYU76261.1"/>
    <property type="molecule type" value="Genomic_DNA"/>
</dbReference>
<evidence type="ECO:0000256" key="3">
    <source>
        <dbReference type="SAM" id="SignalP"/>
    </source>
</evidence>
<evidence type="ECO:0000313" key="5">
    <source>
        <dbReference type="Proteomes" id="UP000274082"/>
    </source>
</evidence>
<feature type="transmembrane region" description="Helical" evidence="2">
    <location>
        <begin position="1494"/>
        <end position="1515"/>
    </location>
</feature>
<dbReference type="PROSITE" id="PS51257">
    <property type="entry name" value="PROKAR_LIPOPROTEIN"/>
    <property type="match status" value="1"/>
</dbReference>
<gene>
    <name evidence="4" type="ORF">LdCL_070014400</name>
</gene>
<proteinExistence type="predicted"/>
<feature type="compositionally biased region" description="Low complexity" evidence="1">
    <location>
        <begin position="2328"/>
        <end position="2337"/>
    </location>
</feature>
<name>A0A3S5H603_LEIDO</name>
<dbReference type="VEuPathDB" id="TriTrypDB:LdCL_070014400"/>
<evidence type="ECO:0000256" key="1">
    <source>
        <dbReference type="SAM" id="MobiDB-lite"/>
    </source>
</evidence>
<dbReference type="VEuPathDB" id="TriTrypDB:LDHU3_07.1130"/>
<feature type="region of interest" description="Disordered" evidence="1">
    <location>
        <begin position="2328"/>
        <end position="2410"/>
    </location>
</feature>
<organism evidence="4 5">
    <name type="scientific">Leishmania donovani</name>
    <dbReference type="NCBI Taxonomy" id="5661"/>
    <lineage>
        <taxon>Eukaryota</taxon>
        <taxon>Discoba</taxon>
        <taxon>Euglenozoa</taxon>
        <taxon>Kinetoplastea</taxon>
        <taxon>Metakinetoplastina</taxon>
        <taxon>Trypanosomatida</taxon>
        <taxon>Trypanosomatidae</taxon>
        <taxon>Leishmaniinae</taxon>
        <taxon>Leishmania</taxon>
    </lineage>
</organism>
<dbReference type="PANTHER" id="PTHR40738:SF1">
    <property type="entry name" value="MEMBRANE-ASSOCIATED PROTEIN"/>
    <property type="match status" value="1"/>
</dbReference>
<keyword evidence="3" id="KW-0732">Signal</keyword>
<dbReference type="PANTHER" id="PTHR40738">
    <property type="entry name" value="MEMBRANE-ASSOCIATED PROTEIN"/>
    <property type="match status" value="1"/>
</dbReference>
<dbReference type="Proteomes" id="UP000274082">
    <property type="component" value="Chromosome 7"/>
</dbReference>
<keyword evidence="5" id="KW-1185">Reference proteome</keyword>
<dbReference type="OrthoDB" id="265942at2759"/>
<feature type="chain" id="PRO_5018564934" description="Membrane-associated protein" evidence="3">
    <location>
        <begin position="24"/>
        <end position="2410"/>
    </location>
</feature>
<feature type="signal peptide" evidence="3">
    <location>
        <begin position="1"/>
        <end position="23"/>
    </location>
</feature>
<feature type="region of interest" description="Disordered" evidence="1">
    <location>
        <begin position="2110"/>
        <end position="2189"/>
    </location>
</feature>
<sequence>MAPRQQLRAAALFGVLLITGVACVGVTGVHASSDAVVQTTPTYPLLDVVFLATTSMDPDRTLYISSASNCSSRVSPICTLGRTQVGVNYNSSTCIFNVTSASLGLNAATASSIPALHWCSSATGTTPFATLQMNAVRMTPGYAYYSADTTFTFNQATPVGAKVGLYRESSCDTLLNGLPLTTLQSSRELTASIGPRTVTYVCASIPTVFNNATVIAVRSVVYGVSPYDIYTTQGIRHRSVVISASSSFHYMSLSTDPQCLTLAQPYQQTETGDGVLTIKVPRGTYYFCGVVIRGLEGVGVFVPALSTFKVLEYGIQPHTMYAARATPMSFSLDAVAVQSKLQGALFTTANCGVSGSKPVTSWSASMTWTVGVAGTYYACVRTSGSTLAADVGYVNQVVVSNIPAVSLARQPAISGLGELATVTRSALDDVPAAVVTVGLSTSSSCATLFAGGSTTETGSTASFYVPENSPSSTFYCVSNRLTTDASGGDSSEPTKAVYYPLGPLELRTYGLTYPALRTQATMKVGLDSDVVFGSGTSICLTPALLPSSSSSSSTTSISSSTSSISSSFVDHDTCDTAIAANSDIAMTFQLSSLTSILTPVLFPVAGSWLLCVREPGVMGSAYVRLRTLRVYGNATVTPDGVIPGIPARLAVTAIPPSTTVSLTTDIACSINMPVVTTTQSSLTGTAALVFTHMALGNLLLCVGYHGEHMSQGTAAELMVAGTVASTNARVVPPLAVDSVPTQLTFSARGASSLSGYTALLVPPSTSGRVATTCPTSATAELIQLPISVPPSATTGAIAVATFTPASSTVGTAYLVCAGAAGKFISTGTVTVAAAPAMTTDPSPPAFGLPAHVTFSSAIMSLSHADTFTAIKATDSCTSDMSIATVFATGSVDTATGAAQPFVVPTLPSTVTSVRLCVAKKVQLVGSTLGYADAGVIELNTFTSITRYAQQGRPNTLVGKPLLSTATLYLVSCTGAGCGASNADIACSSTDATKYTTSSHSPLTAPAGTYFLCQRVTVGTVVSVVGSNTTVEVVEPFKMRLSVDPSAIRAYVPFAVTMSGGPGGAGAKYTVVAQPASTPCGKTAAESQRFTMGRDTTDITITDIVPMQNICFCVQPSPADSFEVLTGTLRHYMTPAAVIGDRATTLTSGGVIRGATAVLSRTADCLSVVAGGGAAPIVDARVTFTVTSCGANGALASLYYCEAASGGAYASRGAVGLLRASGCSGGADASIAEVNAAPGAAIGSFGIDAAYLARPRLSASPDCGVLLDAAVASVGYAPGAGERAAFHVCAVLVGDASVTFTTARPTLRVANWAVTPTAAVSRYNATLGAAAATAVRVNYATPSSETFLSTASDCSVRTASAAGLSGASKAATYSTTGVRGLVHVCTVAPLSGKTLAVAQFLSVTPPAVLRVSPAVVRGGEYSATLVVDGAPPLYSMVPGADSGYTHSGYYTSASREVYLSGDACSGVLAGTSAATVTSSGSVSFATAGVAASVSAVWLCAVTAAGPAVVLAGVAVAPGRVHPTTMVSGALGAPVFIPSLKGTAVQLSASASGCGSVAGMPSFTTDAEGYGAVDLVGGDGGALAPGTYTLCYGGAPRGGAAALESVELVRASYFDVRGTTFVVGVASRMPLLQDLTAAALVPGFSTARDCTSVSSEHGEWAAVTSTSVSVTATSVYTAGLYLCARAPVNGTLVALPGRWSGARSVQFVASAMQLPSAGWDACTTYTLDQCYPPGASASGATSVVAVVHGDCCSESSRSAVVGEASMASGTCELTLDYDKVSAYPAGSTYHVCVWDSADDSVCTTVSEARVSTNCTRGGGGGRGLSRGTLIAIIVVCVVVGTTFLCLLLWTVWCCCCRRKAAEGAYTRPEKGRQLVGFHEFGDEDRLVGYVMSGRHPLLYYPSSSVRMDRSVSASLGYPSISGSGRSALEEVEDEGRDQIALQEARERYNLRLTFAERLQLLELAEKNAAADAAGMNTTYASGDSYLHGVAQPERGRVESILTEGGPRELEMDLPVSAAAPRHAGANELEFAAFEVPEERDISLTADANVSLEMDPITGEYQKVRSRSIESAPRRCLSPVESCWTNEDFEEREEEESDRKIAVEAAIPDSELSVRRWPRQAGGDHEEPRRVVVRHFAKPTSSKSRRSASLNRSGSGGRRRSPTGSGSDDRKQQPHYDPLAVMPVTPKALPTSKGLTNYILSLPDGENDSPPDLRTNTAHEVGDTNTAESAIFSRSPITHAGTNDISEEALPVGVARVRSSEAIAGKVNSDESEDDLLSFTTTQRFYDEKRFLREQEDGRRQRLCNWEEEERAQLAQDELNGYMALSSATAAGGNTANASSDHSENNDTEYNAGGGVGKGHYGKATAKQEGEDEQAYHIPAAPTTLPSLPPAPRPQTFQNDYYHVVPTGGTGAS</sequence>
<evidence type="ECO:0000313" key="4">
    <source>
        <dbReference type="EMBL" id="AYU76261.1"/>
    </source>
</evidence>
<evidence type="ECO:0008006" key="6">
    <source>
        <dbReference type="Google" id="ProtNLM"/>
    </source>
</evidence>
<dbReference type="VEuPathDB" id="TriTrypDB:LdBPK_070980.1"/>
<protein>
    <recommendedName>
        <fullName evidence="6">Membrane-associated protein</fullName>
    </recommendedName>
</protein>
<reference evidence="4 5" key="1">
    <citation type="journal article" date="2018" name="Sci. Rep.">
        <title>A complete Leishmania donovani reference genome identifies novel genetic variations associated with virulence.</title>
        <authorList>
            <person name="Lypaczewski P."/>
            <person name="Hoshizaki J."/>
            <person name="Zhang W.-W."/>
            <person name="McCall L.-I."/>
            <person name="Torcivia-Rodriguez J."/>
            <person name="Simonyan V."/>
            <person name="Kaur A."/>
            <person name="Dewar K."/>
            <person name="Matlashewski G."/>
        </authorList>
    </citation>
    <scope>NUCLEOTIDE SEQUENCE [LARGE SCALE GENOMIC DNA]</scope>
    <source>
        <strain evidence="4 5">LdCL</strain>
    </source>
</reference>
<feature type="transmembrane region" description="Helical" evidence="2">
    <location>
        <begin position="1827"/>
        <end position="1850"/>
    </location>
</feature>
<keyword evidence="2" id="KW-0472">Membrane</keyword>
<dbReference type="VEuPathDB" id="TriTrypDB:LdBPK_070950.1"/>
<keyword evidence="2" id="KW-0812">Transmembrane</keyword>